<dbReference type="AlphaFoldDB" id="A0A0F8MQL9"/>
<evidence type="ECO:0000313" key="6">
    <source>
        <dbReference type="Proteomes" id="UP000034074"/>
    </source>
</evidence>
<dbReference type="Proteomes" id="UP000033889">
    <property type="component" value="Unassembled WGS sequence"/>
</dbReference>
<gene>
    <name evidence="1" type="ORF">DU46_14025</name>
    <name evidence="3" type="ORF">DU51_02685</name>
    <name evidence="2" type="ORF">DU61_03835</name>
    <name evidence="4" type="ORF">DU62_03130</name>
</gene>
<dbReference type="EMBL" id="JJPN01000009">
    <property type="protein sequence ID" value="KKG75440.1"/>
    <property type="molecule type" value="Genomic_DNA"/>
</dbReference>
<accession>A0A0F8MQL9</accession>
<evidence type="ECO:0000313" key="7">
    <source>
        <dbReference type="Proteomes" id="UP000034820"/>
    </source>
</evidence>
<dbReference type="RefSeq" id="WP_048041081.1">
    <property type="nucleotide sequence ID" value="NZ_JJPN01000009.1"/>
</dbReference>
<dbReference type="InterPro" id="IPR013783">
    <property type="entry name" value="Ig-like_fold"/>
</dbReference>
<dbReference type="EMBL" id="JJPQ01000181">
    <property type="protein sequence ID" value="KKG77433.1"/>
    <property type="molecule type" value="Genomic_DNA"/>
</dbReference>
<evidence type="ECO:0000313" key="3">
    <source>
        <dbReference type="EMBL" id="KKH06681.1"/>
    </source>
</evidence>
<evidence type="ECO:0000313" key="8">
    <source>
        <dbReference type="Proteomes" id="UP000034944"/>
    </source>
</evidence>
<organism evidence="4 8">
    <name type="scientific">Methanosarcina mazei</name>
    <name type="common">Methanosarcina frisia</name>
    <dbReference type="NCBI Taxonomy" id="2209"/>
    <lineage>
        <taxon>Archaea</taxon>
        <taxon>Methanobacteriati</taxon>
        <taxon>Methanobacteriota</taxon>
        <taxon>Stenosarchaea group</taxon>
        <taxon>Methanomicrobia</taxon>
        <taxon>Methanosarcinales</taxon>
        <taxon>Methanosarcinaceae</taxon>
        <taxon>Methanosarcina</taxon>
    </lineage>
</organism>
<proteinExistence type="predicted"/>
<dbReference type="EMBL" id="JJPY01000099">
    <property type="protein sequence ID" value="KKH06681.1"/>
    <property type="molecule type" value="Genomic_DNA"/>
</dbReference>
<dbReference type="Gene3D" id="2.60.40.10">
    <property type="entry name" value="Immunoglobulins"/>
    <property type="match status" value="1"/>
</dbReference>
<sequence>MVLLPIILSSTANASDNVISAGLKSIEVSSSPNPSNIGQTITITATINIGYEDEPGEMHIIPAPGGTVDFLAVQNCFVYAEVHNGVATATTSYSEYWEYSSDGVEPGVCRIGVDYHWDGVIDDCNVWIHGPETFFTHTFLANTPTIIWNNPADIIYGTSLSITQLNAIALYNGYEVPGKFVYTPPSGTVLSEGEHTLRVDFIPDFSDYEIGSKDATIKVLTPAEDNNNIPEFSSVAIPAVAFLEVLLIFSKKKSD</sequence>
<comment type="caution">
    <text evidence="4">The sequence shown here is derived from an EMBL/GenBank/DDBJ whole genome shotgun (WGS) entry which is preliminary data.</text>
</comment>
<dbReference type="Proteomes" id="UP000034820">
    <property type="component" value="Unassembled WGS sequence"/>
</dbReference>
<evidence type="ECO:0000313" key="5">
    <source>
        <dbReference type="Proteomes" id="UP000033889"/>
    </source>
</evidence>
<reference evidence="5 6" key="1">
    <citation type="journal article" date="2015" name="ISME J.">
        <title>Genomic and phenotypic differentiation among Methanosarcina mazei populations from Columbia River sediment.</title>
        <authorList>
            <person name="Youngblut N.D."/>
            <person name="Wirth J.S."/>
            <person name="Henriksen J.R."/>
            <person name="Smith M."/>
            <person name="Simon H."/>
            <person name="Metcalf W.W."/>
            <person name="Whitaker R.J."/>
        </authorList>
    </citation>
    <scope>NUCLEOTIDE SEQUENCE [LARGE SCALE GENOMIC DNA]</scope>
    <source>
        <strain evidence="1 6">3.H.A.1A.2</strain>
        <strain evidence="2 5">3.H.A.2.5</strain>
        <strain evidence="3 7">3.H.T.1A.1</strain>
        <strain evidence="4 8">3.H.T.1A.2</strain>
    </source>
</reference>
<dbReference type="Proteomes" id="UP000034074">
    <property type="component" value="Unassembled WGS sequence"/>
</dbReference>
<protein>
    <submittedName>
        <fullName evidence="4">Uncharacterized protein</fullName>
    </submittedName>
</protein>
<dbReference type="Proteomes" id="UP000034944">
    <property type="component" value="Unassembled WGS sequence"/>
</dbReference>
<evidence type="ECO:0000313" key="4">
    <source>
        <dbReference type="EMBL" id="KKH07821.1"/>
    </source>
</evidence>
<evidence type="ECO:0000313" key="2">
    <source>
        <dbReference type="EMBL" id="KKG77433.1"/>
    </source>
</evidence>
<name>A0A0F8MQL9_METMZ</name>
<dbReference type="PATRIC" id="fig|2209.71.peg.3083"/>
<evidence type="ECO:0000313" key="1">
    <source>
        <dbReference type="EMBL" id="KKG75440.1"/>
    </source>
</evidence>
<dbReference type="EMBL" id="JJPZ01000135">
    <property type="protein sequence ID" value="KKH07821.1"/>
    <property type="molecule type" value="Genomic_DNA"/>
</dbReference>